<keyword evidence="1" id="KW-0802">TPR repeat</keyword>
<dbReference type="InterPro" id="IPR019734">
    <property type="entry name" value="TPR_rpt"/>
</dbReference>
<keyword evidence="5" id="KW-1185">Reference proteome</keyword>
<dbReference type="KEGG" id="fse:DI487_05020"/>
<dbReference type="SMART" id="SM00850">
    <property type="entry name" value="LytTR"/>
    <property type="match status" value="1"/>
</dbReference>
<dbReference type="InterPro" id="IPR011990">
    <property type="entry name" value="TPR-like_helical_dom_sf"/>
</dbReference>
<evidence type="ECO:0000313" key="4">
    <source>
        <dbReference type="EMBL" id="AWM13287.1"/>
    </source>
</evidence>
<dbReference type="SUPFAM" id="SSF48452">
    <property type="entry name" value="TPR-like"/>
    <property type="match status" value="1"/>
</dbReference>
<dbReference type="AlphaFoldDB" id="A0A2U8QSY8"/>
<evidence type="ECO:0000313" key="5">
    <source>
        <dbReference type="Proteomes" id="UP000245429"/>
    </source>
</evidence>
<dbReference type="Pfam" id="PF04397">
    <property type="entry name" value="LytTR"/>
    <property type="match status" value="1"/>
</dbReference>
<dbReference type="PROSITE" id="PS50005">
    <property type="entry name" value="TPR"/>
    <property type="match status" value="1"/>
</dbReference>
<proteinExistence type="predicted"/>
<dbReference type="RefSeq" id="WP_109568690.1">
    <property type="nucleotide sequence ID" value="NZ_CP029463.1"/>
</dbReference>
<protein>
    <recommendedName>
        <fullName evidence="3">HTH LytTR-type domain-containing protein</fullName>
    </recommendedName>
</protein>
<dbReference type="PANTHER" id="PTHR37299">
    <property type="entry name" value="TRANSCRIPTIONAL REGULATOR-RELATED"/>
    <property type="match status" value="1"/>
</dbReference>
<name>A0A2U8QSY8_9FLAO</name>
<dbReference type="Gene3D" id="1.25.40.10">
    <property type="entry name" value="Tetratricopeptide repeat domain"/>
    <property type="match status" value="1"/>
</dbReference>
<feature type="transmembrane region" description="Helical" evidence="2">
    <location>
        <begin position="326"/>
        <end position="344"/>
    </location>
</feature>
<dbReference type="PROSITE" id="PS50930">
    <property type="entry name" value="HTH_LYTTR"/>
    <property type="match status" value="1"/>
</dbReference>
<organism evidence="4 5">
    <name type="scientific">Flavobacterium sediminis</name>
    <dbReference type="NCBI Taxonomy" id="2201181"/>
    <lineage>
        <taxon>Bacteria</taxon>
        <taxon>Pseudomonadati</taxon>
        <taxon>Bacteroidota</taxon>
        <taxon>Flavobacteriia</taxon>
        <taxon>Flavobacteriales</taxon>
        <taxon>Flavobacteriaceae</taxon>
        <taxon>Flavobacterium</taxon>
    </lineage>
</organism>
<dbReference type="InterPro" id="IPR046947">
    <property type="entry name" value="LytR-like"/>
</dbReference>
<keyword evidence="2" id="KW-0812">Transmembrane</keyword>
<evidence type="ECO:0000256" key="2">
    <source>
        <dbReference type="SAM" id="Phobius"/>
    </source>
</evidence>
<feature type="repeat" description="TPR" evidence="1">
    <location>
        <begin position="176"/>
        <end position="209"/>
    </location>
</feature>
<reference evidence="4 5" key="1">
    <citation type="submission" date="2018-05" db="EMBL/GenBank/DDBJ databases">
        <title>Flavobacterium sp. MEBiC07310.</title>
        <authorList>
            <person name="Baek K."/>
        </authorList>
    </citation>
    <scope>NUCLEOTIDE SEQUENCE [LARGE SCALE GENOMIC DNA]</scope>
    <source>
        <strain evidence="4 5">MEBiC07310</strain>
    </source>
</reference>
<dbReference type="Gene3D" id="2.40.50.1020">
    <property type="entry name" value="LytTr DNA-binding domain"/>
    <property type="match status" value="1"/>
</dbReference>
<gene>
    <name evidence="4" type="ORF">DI487_05020</name>
</gene>
<feature type="domain" description="HTH LytTR-type" evidence="3">
    <location>
        <begin position="396"/>
        <end position="447"/>
    </location>
</feature>
<dbReference type="GO" id="GO:0003677">
    <property type="term" value="F:DNA binding"/>
    <property type="evidence" value="ECO:0007669"/>
    <property type="project" value="InterPro"/>
</dbReference>
<evidence type="ECO:0000259" key="3">
    <source>
        <dbReference type="PROSITE" id="PS50930"/>
    </source>
</evidence>
<dbReference type="InterPro" id="IPR007492">
    <property type="entry name" value="LytTR_DNA-bd_dom"/>
</dbReference>
<dbReference type="GO" id="GO:0000156">
    <property type="term" value="F:phosphorelay response regulator activity"/>
    <property type="evidence" value="ECO:0007669"/>
    <property type="project" value="InterPro"/>
</dbReference>
<dbReference type="Proteomes" id="UP000245429">
    <property type="component" value="Chromosome"/>
</dbReference>
<dbReference type="PANTHER" id="PTHR37299:SF1">
    <property type="entry name" value="STAGE 0 SPORULATION PROTEIN A HOMOLOG"/>
    <property type="match status" value="1"/>
</dbReference>
<dbReference type="OrthoDB" id="2962330at2"/>
<keyword evidence="2" id="KW-0472">Membrane</keyword>
<accession>A0A2U8QSY8</accession>
<sequence length="473" mass="56925">MKNYIFLIFFFHSFLFSQIDKDSVSYNYFYKNEIQKIVALKKQFTTASSVTTQQLLKIAELYRDINIEDSAYANYYKAYEKEQTDKTISEEEYKQLLYDIHYVESSKNYYHKDRRFFLNQLYSLSQEDKSDKWRSYYYLELAKDHLVDSLQFPEAEKEFEKIFQTEYYQKQENFQAKTLLAYGYLKNQQQNYKEATAIFQKSLYLSRKTADIQNQFYNYLNLAVNDVDQSRYSEALEYLDKAEALPIPKYKVKSYRLLYFKRKEIYSVLGDSALFRKSDLIFTKLDSLLDDFRKNSNFYEIDSKFQLKEKQRELSSLETKFNKNRVVYSILLFLVFLLAFYSFLRWKKVDAKKRKILQEKTAIEHRHTTTVEELEKVKQLVIEDHITLKNKAKVYLNELIYIKSEDHYLQLVTTGKNQFVRGKLSEIIQQLPPNFVKCHRSYIINKNFIGQMNKTSVVMTDKTEIPFSRNFKL</sequence>
<dbReference type="EMBL" id="CP029463">
    <property type="protein sequence ID" value="AWM13287.1"/>
    <property type="molecule type" value="Genomic_DNA"/>
</dbReference>
<keyword evidence="2" id="KW-1133">Transmembrane helix</keyword>
<evidence type="ECO:0000256" key="1">
    <source>
        <dbReference type="PROSITE-ProRule" id="PRU00339"/>
    </source>
</evidence>